<evidence type="ECO:0000313" key="5">
    <source>
        <dbReference type="Proteomes" id="UP001230504"/>
    </source>
</evidence>
<dbReference type="RefSeq" id="XP_060411109.1">
    <property type="nucleotide sequence ID" value="XM_060565010.1"/>
</dbReference>
<dbReference type="Gene3D" id="3.30.40.10">
    <property type="entry name" value="Zinc/RING finger domain, C3HC4 (zinc finger)"/>
    <property type="match status" value="1"/>
</dbReference>
<dbReference type="GO" id="GO:0008270">
    <property type="term" value="F:zinc ion binding"/>
    <property type="evidence" value="ECO:0007669"/>
    <property type="project" value="UniProtKB-KW"/>
</dbReference>
<evidence type="ECO:0000313" key="4">
    <source>
        <dbReference type="EMBL" id="KAK1580041.1"/>
    </source>
</evidence>
<gene>
    <name evidence="4" type="ORF">LY79DRAFT_705713</name>
</gene>
<reference evidence="4" key="1">
    <citation type="submission" date="2021-06" db="EMBL/GenBank/DDBJ databases">
        <title>Comparative genomics, transcriptomics and evolutionary studies reveal genomic signatures of adaptation to plant cell wall in hemibiotrophic fungi.</title>
        <authorList>
            <consortium name="DOE Joint Genome Institute"/>
            <person name="Baroncelli R."/>
            <person name="Diaz J.F."/>
            <person name="Benocci T."/>
            <person name="Peng M."/>
            <person name="Battaglia E."/>
            <person name="Haridas S."/>
            <person name="Andreopoulos W."/>
            <person name="Labutti K."/>
            <person name="Pangilinan J."/>
            <person name="Floch G.L."/>
            <person name="Makela M.R."/>
            <person name="Henrissat B."/>
            <person name="Grigoriev I.V."/>
            <person name="Crouch J.A."/>
            <person name="De Vries R.P."/>
            <person name="Sukno S.A."/>
            <person name="Thon M.R."/>
        </authorList>
    </citation>
    <scope>NUCLEOTIDE SEQUENCE</scope>
    <source>
        <strain evidence="4">CBS 125086</strain>
    </source>
</reference>
<proteinExistence type="predicted"/>
<evidence type="ECO:0000259" key="3">
    <source>
        <dbReference type="PROSITE" id="PS50089"/>
    </source>
</evidence>
<feature type="domain" description="RING-type" evidence="3">
    <location>
        <begin position="188"/>
        <end position="250"/>
    </location>
</feature>
<feature type="compositionally biased region" description="Low complexity" evidence="2">
    <location>
        <begin position="28"/>
        <end position="48"/>
    </location>
</feature>
<dbReference type="GeneID" id="85449250"/>
<keyword evidence="1" id="KW-0863">Zinc-finger</keyword>
<sequence length="423" mass="47221">MPSNNTKRSAVRCHPMTTRSTAAWRGTSSASESGSSESSVPDSSPDNSPARRSDMPNPSRKRRRGASESEETEASSSVIRPMKRLKVSKGRASSPVDSEDAEGSLPIRRPMKKLSISERRSSTDIDSDDDAGETPSLPELGDELDGGNAAPNTPLPTLHVRSDGFWPTIRNDYLRSLEDESIRVDIPCVICGDECVVDGQSRWELRRPEGMGREIPAILCCGHIIGDECLEKWRRTRRGQGEPPSCPICRMPLQCSDCGDAMPGWPLTRDIPVGGTRTLQQGGHRVTRCNGCEAEVRLGEVMRLSHHAEGGRPDVPRLLQDWFDATRDRAAAEVRAGRCGHVASEDVTDLVLDGTFIAMRKRLDDFEEEVHGCVEETLDLIERDLDLRLPWNHPVPLEEEEEEEEDNDDWWLENVYRWSPYNL</sequence>
<evidence type="ECO:0000256" key="1">
    <source>
        <dbReference type="PROSITE-ProRule" id="PRU00175"/>
    </source>
</evidence>
<dbReference type="SUPFAM" id="SSF57850">
    <property type="entry name" value="RING/U-box"/>
    <property type="match status" value="1"/>
</dbReference>
<dbReference type="InterPro" id="IPR001841">
    <property type="entry name" value="Znf_RING"/>
</dbReference>
<dbReference type="AlphaFoldDB" id="A0AAD8V1J6"/>
<keyword evidence="5" id="KW-1185">Reference proteome</keyword>
<dbReference type="Proteomes" id="UP001230504">
    <property type="component" value="Unassembled WGS sequence"/>
</dbReference>
<dbReference type="PROSITE" id="PS50089">
    <property type="entry name" value="ZF_RING_2"/>
    <property type="match status" value="1"/>
</dbReference>
<feature type="region of interest" description="Disordered" evidence="2">
    <location>
        <begin position="1"/>
        <end position="161"/>
    </location>
</feature>
<protein>
    <recommendedName>
        <fullName evidence="3">RING-type domain-containing protein</fullName>
    </recommendedName>
</protein>
<evidence type="ECO:0000256" key="2">
    <source>
        <dbReference type="SAM" id="MobiDB-lite"/>
    </source>
</evidence>
<keyword evidence="1" id="KW-0862">Zinc</keyword>
<keyword evidence="1" id="KW-0479">Metal-binding</keyword>
<comment type="caution">
    <text evidence="4">The sequence shown here is derived from an EMBL/GenBank/DDBJ whole genome shotgun (WGS) entry which is preliminary data.</text>
</comment>
<dbReference type="EMBL" id="JAHLJV010000059">
    <property type="protein sequence ID" value="KAK1580041.1"/>
    <property type="molecule type" value="Genomic_DNA"/>
</dbReference>
<organism evidence="4 5">
    <name type="scientific">Colletotrichum navitas</name>
    <dbReference type="NCBI Taxonomy" id="681940"/>
    <lineage>
        <taxon>Eukaryota</taxon>
        <taxon>Fungi</taxon>
        <taxon>Dikarya</taxon>
        <taxon>Ascomycota</taxon>
        <taxon>Pezizomycotina</taxon>
        <taxon>Sordariomycetes</taxon>
        <taxon>Hypocreomycetidae</taxon>
        <taxon>Glomerellales</taxon>
        <taxon>Glomerellaceae</taxon>
        <taxon>Colletotrichum</taxon>
        <taxon>Colletotrichum graminicola species complex</taxon>
    </lineage>
</organism>
<dbReference type="InterPro" id="IPR013083">
    <property type="entry name" value="Znf_RING/FYVE/PHD"/>
</dbReference>
<accession>A0AAD8V1J6</accession>
<name>A0AAD8V1J6_9PEZI</name>